<evidence type="ECO:0000256" key="11">
    <source>
        <dbReference type="ARBA" id="ARBA00029766"/>
    </source>
</evidence>
<organism evidence="14 15">
    <name type="scientific">Hallella faecis</name>
    <dbReference type="NCBI Taxonomy" id="2841596"/>
    <lineage>
        <taxon>Bacteria</taxon>
        <taxon>Pseudomonadati</taxon>
        <taxon>Bacteroidota</taxon>
        <taxon>Bacteroidia</taxon>
        <taxon>Bacteroidales</taxon>
        <taxon>Prevotellaceae</taxon>
        <taxon>Hallella</taxon>
    </lineage>
</organism>
<dbReference type="GO" id="GO:0003848">
    <property type="term" value="F:2-amino-4-hydroxy-6-hydroxymethyldihydropteridine diphosphokinase activity"/>
    <property type="evidence" value="ECO:0007669"/>
    <property type="project" value="UniProtKB-EC"/>
</dbReference>
<dbReference type="Pfam" id="PF01288">
    <property type="entry name" value="HPPK"/>
    <property type="match status" value="1"/>
</dbReference>
<reference evidence="14 15" key="1">
    <citation type="submission" date="2024-04" db="EMBL/GenBank/DDBJ databases">
        <title>Human intestinal bacterial collection.</title>
        <authorList>
            <person name="Pauvert C."/>
            <person name="Hitch T.C.A."/>
            <person name="Clavel T."/>
        </authorList>
    </citation>
    <scope>NUCLEOTIDE SEQUENCE [LARGE SCALE GENOMIC DNA]</scope>
    <source>
        <strain evidence="14 15">CLA-AA-H145</strain>
    </source>
</reference>
<keyword evidence="5 14" id="KW-0808">Transferase</keyword>
<evidence type="ECO:0000256" key="9">
    <source>
        <dbReference type="ARBA" id="ARBA00022909"/>
    </source>
</evidence>
<evidence type="ECO:0000256" key="12">
    <source>
        <dbReference type="ARBA" id="ARBA00033413"/>
    </source>
</evidence>
<evidence type="ECO:0000256" key="5">
    <source>
        <dbReference type="ARBA" id="ARBA00022679"/>
    </source>
</evidence>
<evidence type="ECO:0000256" key="8">
    <source>
        <dbReference type="ARBA" id="ARBA00022840"/>
    </source>
</evidence>
<dbReference type="InterPro" id="IPR000550">
    <property type="entry name" value="Hppk"/>
</dbReference>
<dbReference type="RefSeq" id="WP_215759629.1">
    <property type="nucleotide sequence ID" value="NZ_JAHKBE010000016.1"/>
</dbReference>
<evidence type="ECO:0000256" key="1">
    <source>
        <dbReference type="ARBA" id="ARBA00005051"/>
    </source>
</evidence>
<evidence type="ECO:0000256" key="3">
    <source>
        <dbReference type="ARBA" id="ARBA00013253"/>
    </source>
</evidence>
<keyword evidence="8" id="KW-0067">ATP-binding</keyword>
<keyword evidence="6" id="KW-0547">Nucleotide-binding</keyword>
<evidence type="ECO:0000256" key="6">
    <source>
        <dbReference type="ARBA" id="ARBA00022741"/>
    </source>
</evidence>
<evidence type="ECO:0000256" key="4">
    <source>
        <dbReference type="ARBA" id="ARBA00016218"/>
    </source>
</evidence>
<evidence type="ECO:0000313" key="14">
    <source>
        <dbReference type="EMBL" id="MEQ2486546.1"/>
    </source>
</evidence>
<feature type="domain" description="7,8-dihydro-6-hydroxymethylpterin-pyrophosphokinase" evidence="13">
    <location>
        <begin position="6"/>
        <end position="121"/>
    </location>
</feature>
<evidence type="ECO:0000256" key="7">
    <source>
        <dbReference type="ARBA" id="ARBA00022777"/>
    </source>
</evidence>
<comment type="similarity">
    <text evidence="2">Belongs to the HPPK family.</text>
</comment>
<dbReference type="EMBL" id="JBBNFP010000016">
    <property type="protein sequence ID" value="MEQ2486546.1"/>
    <property type="molecule type" value="Genomic_DNA"/>
</dbReference>
<keyword evidence="15" id="KW-1185">Reference proteome</keyword>
<comment type="pathway">
    <text evidence="1">Cofactor biosynthesis; tetrahydrofolate biosynthesis; 2-amino-4-hydroxy-6-hydroxymethyl-7,8-dihydropteridine diphosphate from 7,8-dihydroneopterin triphosphate: step 4/4.</text>
</comment>
<protein>
    <recommendedName>
        <fullName evidence="4">2-amino-4-hydroxy-6-hydroxymethyldihydropteridine pyrophosphokinase</fullName>
        <ecNumber evidence="3">2.7.6.3</ecNumber>
    </recommendedName>
    <alternativeName>
        <fullName evidence="11">6-hydroxymethyl-7,8-dihydropterin pyrophosphokinase</fullName>
    </alternativeName>
    <alternativeName>
        <fullName evidence="12">7,8-dihydro-6-hydroxymethylpterin-pyrophosphokinase</fullName>
    </alternativeName>
</protein>
<dbReference type="Gene3D" id="3.30.70.560">
    <property type="entry name" value="7,8-Dihydro-6-hydroxymethylpterin-pyrophosphokinase HPPK"/>
    <property type="match status" value="1"/>
</dbReference>
<evidence type="ECO:0000259" key="13">
    <source>
        <dbReference type="Pfam" id="PF01288"/>
    </source>
</evidence>
<comment type="caution">
    <text evidence="14">The sequence shown here is derived from an EMBL/GenBank/DDBJ whole genome shotgun (WGS) entry which is preliminary data.</text>
</comment>
<evidence type="ECO:0000256" key="2">
    <source>
        <dbReference type="ARBA" id="ARBA00005810"/>
    </source>
</evidence>
<dbReference type="InterPro" id="IPR035907">
    <property type="entry name" value="Hppk_sf"/>
</dbReference>
<dbReference type="SUPFAM" id="SSF55083">
    <property type="entry name" value="6-hydroxymethyl-7,8-dihydropterin pyrophosphokinase, HPPK"/>
    <property type="match status" value="1"/>
</dbReference>
<keyword evidence="9" id="KW-0289">Folate biosynthesis</keyword>
<evidence type="ECO:0000256" key="10">
    <source>
        <dbReference type="ARBA" id="ARBA00029409"/>
    </source>
</evidence>
<sequence>MSKVLLCLGSNRDALRHIDAAQNMLRRTLGDIRFSQSLWTKPIGTATPSPLYLNCLAQADTNLGYPALRQMLKDMERTIGSTPTERKQGIVRIDIDILLADGQRHHEDDWERPYVKNLLAQL</sequence>
<dbReference type="PANTHER" id="PTHR43071:SF1">
    <property type="entry name" value="2-AMINO-4-HYDROXY-6-HYDROXYMETHYLDIHYDROPTERIDINE PYROPHOSPHOKINASE"/>
    <property type="match status" value="1"/>
</dbReference>
<gene>
    <name evidence="14" type="ORF">AAAT34_05675</name>
</gene>
<keyword evidence="7" id="KW-0418">Kinase</keyword>
<comment type="function">
    <text evidence="10">Catalyzes the transfer of pyrophosphate from adenosine triphosphate (ATP) to 6-hydroxymethyl-7,8-dihydropterin, an enzymatic step in folate biosynthesis pathway.</text>
</comment>
<dbReference type="Proteomes" id="UP001487296">
    <property type="component" value="Unassembled WGS sequence"/>
</dbReference>
<dbReference type="PANTHER" id="PTHR43071">
    <property type="entry name" value="2-AMINO-4-HYDROXY-6-HYDROXYMETHYLDIHYDROPTERIDINE PYROPHOSPHOKINASE"/>
    <property type="match status" value="1"/>
</dbReference>
<proteinExistence type="inferred from homology"/>
<evidence type="ECO:0000313" key="15">
    <source>
        <dbReference type="Proteomes" id="UP001487296"/>
    </source>
</evidence>
<name>A0ABV1FQ75_9BACT</name>
<dbReference type="EC" id="2.7.6.3" evidence="3"/>
<accession>A0ABV1FQ75</accession>